<organism evidence="8 9">
    <name type="scientific">Thiothrix eikelboomii</name>
    <dbReference type="NCBI Taxonomy" id="92487"/>
    <lineage>
        <taxon>Bacteria</taxon>
        <taxon>Pseudomonadati</taxon>
        <taxon>Pseudomonadota</taxon>
        <taxon>Gammaproteobacteria</taxon>
        <taxon>Thiotrichales</taxon>
        <taxon>Thiotrichaceae</taxon>
        <taxon>Thiothrix</taxon>
    </lineage>
</organism>
<feature type="transmembrane region" description="Helical" evidence="6">
    <location>
        <begin position="117"/>
        <end position="137"/>
    </location>
</feature>
<evidence type="ECO:0000256" key="4">
    <source>
        <dbReference type="ARBA" id="ARBA00022989"/>
    </source>
</evidence>
<feature type="transmembrane region" description="Helical" evidence="6">
    <location>
        <begin position="273"/>
        <end position="294"/>
    </location>
</feature>
<feature type="transmembrane region" description="Helical" evidence="6">
    <location>
        <begin position="174"/>
        <end position="194"/>
    </location>
</feature>
<dbReference type="CDD" id="cd17321">
    <property type="entry name" value="MFS_MMR_MDR_like"/>
    <property type="match status" value="1"/>
</dbReference>
<feature type="transmembrane region" description="Helical" evidence="6">
    <location>
        <begin position="306"/>
        <end position="323"/>
    </location>
</feature>
<dbReference type="Gene3D" id="1.20.1250.20">
    <property type="entry name" value="MFS general substrate transporter like domains"/>
    <property type="match status" value="1"/>
</dbReference>
<accession>A0A1T4W970</accession>
<dbReference type="EMBL" id="FUYB01000004">
    <property type="protein sequence ID" value="SKA73803.1"/>
    <property type="molecule type" value="Genomic_DNA"/>
</dbReference>
<feature type="transmembrane region" description="Helical" evidence="6">
    <location>
        <begin position="144"/>
        <end position="162"/>
    </location>
</feature>
<dbReference type="SUPFAM" id="SSF103473">
    <property type="entry name" value="MFS general substrate transporter"/>
    <property type="match status" value="1"/>
</dbReference>
<evidence type="ECO:0000256" key="1">
    <source>
        <dbReference type="ARBA" id="ARBA00004141"/>
    </source>
</evidence>
<evidence type="ECO:0000256" key="5">
    <source>
        <dbReference type="ARBA" id="ARBA00023136"/>
    </source>
</evidence>
<dbReference type="GO" id="GO:0022857">
    <property type="term" value="F:transmembrane transporter activity"/>
    <property type="evidence" value="ECO:0007669"/>
    <property type="project" value="InterPro"/>
</dbReference>
<keyword evidence="9" id="KW-1185">Reference proteome</keyword>
<name>A0A1T4W970_9GAMM</name>
<evidence type="ECO:0000259" key="7">
    <source>
        <dbReference type="PROSITE" id="PS50850"/>
    </source>
</evidence>
<proteinExistence type="predicted"/>
<evidence type="ECO:0000313" key="9">
    <source>
        <dbReference type="Proteomes" id="UP000190460"/>
    </source>
</evidence>
<reference evidence="8 9" key="1">
    <citation type="submission" date="2017-02" db="EMBL/GenBank/DDBJ databases">
        <authorList>
            <person name="Peterson S.W."/>
        </authorList>
    </citation>
    <scope>NUCLEOTIDE SEQUENCE [LARGE SCALE GENOMIC DNA]</scope>
    <source>
        <strain evidence="8 9">ATCC 49788</strain>
    </source>
</reference>
<feature type="transmembrane region" description="Helical" evidence="6">
    <location>
        <begin position="441"/>
        <end position="459"/>
    </location>
</feature>
<keyword evidence="5 6" id="KW-0472">Membrane</keyword>
<dbReference type="PANTHER" id="PTHR42718">
    <property type="entry name" value="MAJOR FACILITATOR SUPERFAMILY MULTIDRUG TRANSPORTER MFSC"/>
    <property type="match status" value="1"/>
</dbReference>
<dbReference type="PANTHER" id="PTHR42718:SF9">
    <property type="entry name" value="MAJOR FACILITATOR SUPERFAMILY MULTIDRUG TRANSPORTER MFSC"/>
    <property type="match status" value="1"/>
</dbReference>
<dbReference type="AlphaFoldDB" id="A0A1T4W970"/>
<dbReference type="InterPro" id="IPR011701">
    <property type="entry name" value="MFS"/>
</dbReference>
<comment type="subcellular location">
    <subcellularLocation>
        <location evidence="1">Membrane</location>
        <topology evidence="1">Multi-pass membrane protein</topology>
    </subcellularLocation>
</comment>
<dbReference type="Pfam" id="PF07690">
    <property type="entry name" value="MFS_1"/>
    <property type="match status" value="1"/>
</dbReference>
<dbReference type="InterPro" id="IPR020846">
    <property type="entry name" value="MFS_dom"/>
</dbReference>
<dbReference type="InterPro" id="IPR036259">
    <property type="entry name" value="MFS_trans_sf"/>
</dbReference>
<dbReference type="Gene3D" id="1.20.1720.10">
    <property type="entry name" value="Multidrug resistance protein D"/>
    <property type="match status" value="1"/>
</dbReference>
<feature type="transmembrane region" description="Helical" evidence="6">
    <location>
        <begin position="335"/>
        <end position="355"/>
    </location>
</feature>
<keyword evidence="4 6" id="KW-1133">Transmembrane helix</keyword>
<feature type="transmembrane region" description="Helical" evidence="6">
    <location>
        <begin position="206"/>
        <end position="227"/>
    </location>
</feature>
<feature type="transmembrane region" description="Helical" evidence="6">
    <location>
        <begin position="400"/>
        <end position="421"/>
    </location>
</feature>
<evidence type="ECO:0000313" key="8">
    <source>
        <dbReference type="EMBL" id="SKA73803.1"/>
    </source>
</evidence>
<feature type="transmembrane region" description="Helical" evidence="6">
    <location>
        <begin position="16"/>
        <end position="36"/>
    </location>
</feature>
<dbReference type="PROSITE" id="PS50850">
    <property type="entry name" value="MFS"/>
    <property type="match status" value="1"/>
</dbReference>
<keyword evidence="3 6" id="KW-0812">Transmembrane</keyword>
<evidence type="ECO:0000256" key="3">
    <source>
        <dbReference type="ARBA" id="ARBA00022692"/>
    </source>
</evidence>
<gene>
    <name evidence="8" type="ORF">SAMN02745130_01283</name>
</gene>
<dbReference type="STRING" id="92487.SAMN02745130_01283"/>
<feature type="transmembrane region" description="Helical" evidence="6">
    <location>
        <begin position="361"/>
        <end position="379"/>
    </location>
</feature>
<sequence length="469" mass="50490">MVDSQQTERYYQDNPVARYVVLIVVCISSFLTPVSLSGSFVAVPAISEDLHVSAVYASWIPAAFLLSNLLMMLPAGRLADQHGRKRIFLIGGVLFSIGSLIAGFAQTIELLLFSRVIQGISSAMFFTTGMAIITSVFQQGRGAALGWLVASIYLGLTCGPLLGGWVTEQFGWQAVFWFPLPLVIIVLMLAGLTMKGEWRSAQADRLDLVGTLYMAIGMIGVFVGLSMLPDLKATIGLVIGAVFIGIFIHHCYTVPSPLVRLNLVLGNRPFSRALAASIMVYASNYGLIFLLSLYLQYNRGMTPTTAGQVLMVQAIVMTLLAPLAGRLSDRYRPRLLATLGCLAMVAGLALLVVTVGPATPIWIILLCLMAFGVGFGLFSTPNTNSVLGSVPPERLGMSSALLNLSRLLGQMLGTAVITLLMSLMIGQAKITPEHYTDLMEVVRWAVGLSLIFALAATYFSKERPLAVSV</sequence>
<dbReference type="GO" id="GO:0016020">
    <property type="term" value="C:membrane"/>
    <property type="evidence" value="ECO:0007669"/>
    <property type="project" value="UniProtKB-SubCell"/>
</dbReference>
<feature type="transmembrane region" description="Helical" evidence="6">
    <location>
        <begin position="56"/>
        <end position="75"/>
    </location>
</feature>
<feature type="transmembrane region" description="Helical" evidence="6">
    <location>
        <begin position="233"/>
        <end position="252"/>
    </location>
</feature>
<evidence type="ECO:0000256" key="6">
    <source>
        <dbReference type="SAM" id="Phobius"/>
    </source>
</evidence>
<evidence type="ECO:0000256" key="2">
    <source>
        <dbReference type="ARBA" id="ARBA00022448"/>
    </source>
</evidence>
<feature type="domain" description="Major facilitator superfamily (MFS) profile" evidence="7">
    <location>
        <begin position="21"/>
        <end position="464"/>
    </location>
</feature>
<keyword evidence="2" id="KW-0813">Transport</keyword>
<protein>
    <submittedName>
        <fullName evidence="8">Drug resistance transporter, EmrB/QacA subfamily</fullName>
    </submittedName>
</protein>
<dbReference type="Proteomes" id="UP000190460">
    <property type="component" value="Unassembled WGS sequence"/>
</dbReference>
<dbReference type="PRINTS" id="PR01036">
    <property type="entry name" value="TCRTETB"/>
</dbReference>
<feature type="transmembrane region" description="Helical" evidence="6">
    <location>
        <begin position="87"/>
        <end position="105"/>
    </location>
</feature>